<accession>A0A4C1X7V2</accession>
<evidence type="ECO:0000256" key="1">
    <source>
        <dbReference type="SAM" id="MobiDB-lite"/>
    </source>
</evidence>
<proteinExistence type="predicted"/>
<evidence type="ECO:0000313" key="2">
    <source>
        <dbReference type="EMBL" id="GBP59243.1"/>
    </source>
</evidence>
<gene>
    <name evidence="2" type="ORF">EVAR_97745_1</name>
</gene>
<reference evidence="2 3" key="1">
    <citation type="journal article" date="2019" name="Commun. Biol.">
        <title>The bagworm genome reveals a unique fibroin gene that provides high tensile strength.</title>
        <authorList>
            <person name="Kono N."/>
            <person name="Nakamura H."/>
            <person name="Ohtoshi R."/>
            <person name="Tomita M."/>
            <person name="Numata K."/>
            <person name="Arakawa K."/>
        </authorList>
    </citation>
    <scope>NUCLEOTIDE SEQUENCE [LARGE SCALE GENOMIC DNA]</scope>
</reference>
<dbReference type="AlphaFoldDB" id="A0A4C1X7V2"/>
<name>A0A4C1X7V2_EUMVA</name>
<dbReference type="EMBL" id="BGZK01000756">
    <property type="protein sequence ID" value="GBP59243.1"/>
    <property type="molecule type" value="Genomic_DNA"/>
</dbReference>
<evidence type="ECO:0000313" key="3">
    <source>
        <dbReference type="Proteomes" id="UP000299102"/>
    </source>
</evidence>
<protein>
    <submittedName>
        <fullName evidence="2">Uncharacterized protein</fullName>
    </submittedName>
</protein>
<sequence length="117" mass="12812">MGDFQGLKMEPEDRNRFDLDNKATDHKILRSALELIAAPVVDSVLPRFSGRTSYKSKSVRRAESSAGTGAELENATGVQTECRTDKRPKLSGRRVSPDLSVDERVVPPSCVKLEAAP</sequence>
<organism evidence="2 3">
    <name type="scientific">Eumeta variegata</name>
    <name type="common">Bagworm moth</name>
    <name type="synonym">Eumeta japonica</name>
    <dbReference type="NCBI Taxonomy" id="151549"/>
    <lineage>
        <taxon>Eukaryota</taxon>
        <taxon>Metazoa</taxon>
        <taxon>Ecdysozoa</taxon>
        <taxon>Arthropoda</taxon>
        <taxon>Hexapoda</taxon>
        <taxon>Insecta</taxon>
        <taxon>Pterygota</taxon>
        <taxon>Neoptera</taxon>
        <taxon>Endopterygota</taxon>
        <taxon>Lepidoptera</taxon>
        <taxon>Glossata</taxon>
        <taxon>Ditrysia</taxon>
        <taxon>Tineoidea</taxon>
        <taxon>Psychidae</taxon>
        <taxon>Oiketicinae</taxon>
        <taxon>Eumeta</taxon>
    </lineage>
</organism>
<dbReference type="Proteomes" id="UP000299102">
    <property type="component" value="Unassembled WGS sequence"/>
</dbReference>
<comment type="caution">
    <text evidence="2">The sequence shown here is derived from an EMBL/GenBank/DDBJ whole genome shotgun (WGS) entry which is preliminary data.</text>
</comment>
<keyword evidence="3" id="KW-1185">Reference proteome</keyword>
<feature type="region of interest" description="Disordered" evidence="1">
    <location>
        <begin position="52"/>
        <end position="101"/>
    </location>
</feature>